<feature type="non-terminal residue" evidence="2">
    <location>
        <position position="1"/>
    </location>
</feature>
<dbReference type="EMBL" id="KZ354398">
    <property type="protein sequence ID" value="PIO61012.1"/>
    <property type="molecule type" value="Genomic_DNA"/>
</dbReference>
<keyword evidence="3" id="KW-1185">Reference proteome</keyword>
<proteinExistence type="inferred from homology"/>
<dbReference type="Gene3D" id="2.120.10.30">
    <property type="entry name" value="TolB, C-terminal domain"/>
    <property type="match status" value="1"/>
</dbReference>
<dbReference type="Pfam" id="PF07676">
    <property type="entry name" value="PD40"/>
    <property type="match status" value="2"/>
</dbReference>
<dbReference type="InterPro" id="IPR011042">
    <property type="entry name" value="6-blade_b-propeller_TolB-like"/>
</dbReference>
<comment type="similarity">
    <text evidence="1">Belongs to the TolB family.</text>
</comment>
<evidence type="ECO:0000256" key="1">
    <source>
        <dbReference type="ARBA" id="ARBA00009820"/>
    </source>
</evidence>
<name>A0A2G9TU63_TELCI</name>
<sequence>KKPNVWDIYPTYDIFKVNEYGNIIAQLTNNDVYDAEAVISPDGKKILYTSRENGDLDIYIMNIDGTNKKQLTHELGYDGGGFFSPDSKKIVFRAYRPKTDQELATYNYSLKSVSKTCIVVSVPYYA</sequence>
<accession>A0A2G9TU63</accession>
<dbReference type="Proteomes" id="UP000230423">
    <property type="component" value="Unassembled WGS sequence"/>
</dbReference>
<dbReference type="PANTHER" id="PTHR36842">
    <property type="entry name" value="PROTEIN TOLB HOMOLOG"/>
    <property type="match status" value="1"/>
</dbReference>
<dbReference type="SUPFAM" id="SSF69304">
    <property type="entry name" value="Tricorn protease N-terminal domain"/>
    <property type="match status" value="1"/>
</dbReference>
<dbReference type="AlphaFoldDB" id="A0A2G9TU63"/>
<dbReference type="InterPro" id="IPR011659">
    <property type="entry name" value="WD40"/>
</dbReference>
<evidence type="ECO:0000313" key="2">
    <source>
        <dbReference type="EMBL" id="PIO61012.1"/>
    </source>
</evidence>
<reference evidence="2 3" key="1">
    <citation type="submission" date="2015-09" db="EMBL/GenBank/DDBJ databases">
        <title>Draft genome of the parasitic nematode Teladorsagia circumcincta isolate WARC Sus (inbred).</title>
        <authorList>
            <person name="Mitreva M."/>
        </authorList>
    </citation>
    <scope>NUCLEOTIDE SEQUENCE [LARGE SCALE GENOMIC DNA]</scope>
    <source>
        <strain evidence="2 3">S</strain>
    </source>
</reference>
<dbReference type="PANTHER" id="PTHR36842:SF1">
    <property type="entry name" value="PROTEIN TOLB"/>
    <property type="match status" value="1"/>
</dbReference>
<protein>
    <submittedName>
        <fullName evidence="2">WD40-like protein</fullName>
    </submittedName>
</protein>
<gene>
    <name evidence="2" type="ORF">TELCIR_17480</name>
</gene>
<evidence type="ECO:0000313" key="3">
    <source>
        <dbReference type="Proteomes" id="UP000230423"/>
    </source>
</evidence>
<organism evidence="2 3">
    <name type="scientific">Teladorsagia circumcincta</name>
    <name type="common">Brown stomach worm</name>
    <name type="synonym">Ostertagia circumcincta</name>
    <dbReference type="NCBI Taxonomy" id="45464"/>
    <lineage>
        <taxon>Eukaryota</taxon>
        <taxon>Metazoa</taxon>
        <taxon>Ecdysozoa</taxon>
        <taxon>Nematoda</taxon>
        <taxon>Chromadorea</taxon>
        <taxon>Rhabditida</taxon>
        <taxon>Rhabditina</taxon>
        <taxon>Rhabditomorpha</taxon>
        <taxon>Strongyloidea</taxon>
        <taxon>Trichostrongylidae</taxon>
        <taxon>Teladorsagia</taxon>
    </lineage>
</organism>
<dbReference type="OrthoDB" id="43744at2759"/>